<dbReference type="SMART" id="SM00327">
    <property type="entry name" value="VWA"/>
    <property type="match status" value="1"/>
</dbReference>
<evidence type="ECO:0000313" key="7">
    <source>
        <dbReference type="EMBL" id="KFF03731.1"/>
    </source>
</evidence>
<organism evidence="7 8">
    <name type="scientific">Chryseobacterium luteum</name>
    <dbReference type="NCBI Taxonomy" id="421531"/>
    <lineage>
        <taxon>Bacteria</taxon>
        <taxon>Pseudomonadati</taxon>
        <taxon>Bacteroidota</taxon>
        <taxon>Flavobacteriia</taxon>
        <taxon>Flavobacteriales</taxon>
        <taxon>Weeksellaceae</taxon>
        <taxon>Chryseobacterium group</taxon>
        <taxon>Chryseobacterium</taxon>
    </lineage>
</organism>
<evidence type="ECO:0000256" key="5">
    <source>
        <dbReference type="SAM" id="Phobius"/>
    </source>
</evidence>
<comment type="caution">
    <text evidence="7">The sequence shown here is derived from an EMBL/GenBank/DDBJ whole genome shotgun (WGS) entry which is preliminary data.</text>
</comment>
<keyword evidence="8" id="KW-1185">Reference proteome</keyword>
<protein>
    <submittedName>
        <fullName evidence="7">von Willebrand factor A</fullName>
    </submittedName>
</protein>
<dbReference type="PANTHER" id="PTHR22550">
    <property type="entry name" value="SPORE GERMINATION PROTEIN"/>
    <property type="match status" value="1"/>
</dbReference>
<sequence>MSWSLGNYWYLLLLLLLPLLSVFLIRFLRWKKKKREIFAESRFHESLFEKRSGFTKFFPALYLLGTLFLIFSIIDLLNGSEEVKTNQRLNNVIFMLDVSNSMNAEDIDPSRLAEAKNLMLSTMQKMKNDKIGIVIFAGEAVSIMPLTTDYGTAETYISAVETNSMKIQGTDFLKGMQAAAEKFKNVSKGSRKVILLSDGEDNEGNDNAAIRLANREGISITSVGIGTDEGAPVPEYVFGQLMGYKTDMDGGTVISKRQTEALKKMAESTGGDYVDGNNINEAPDKIIDALNKKSSSAQTLVRSQNANHYYQYFLIVSIFFFFLIYILNPKKDFNI</sequence>
<evidence type="ECO:0000256" key="2">
    <source>
        <dbReference type="ARBA" id="ARBA00022692"/>
    </source>
</evidence>
<feature type="transmembrane region" description="Helical" evidence="5">
    <location>
        <begin position="57"/>
        <end position="77"/>
    </location>
</feature>
<proteinExistence type="predicted"/>
<keyword evidence="4 5" id="KW-0472">Membrane</keyword>
<feature type="domain" description="VWFA" evidence="6">
    <location>
        <begin position="91"/>
        <end position="269"/>
    </location>
</feature>
<dbReference type="EMBL" id="JPRO01000007">
    <property type="protein sequence ID" value="KFF03731.1"/>
    <property type="molecule type" value="Genomic_DNA"/>
</dbReference>
<accession>A0A085ZH17</accession>
<dbReference type="RefSeq" id="WP_034704188.1">
    <property type="nucleotide sequence ID" value="NZ_JPRO01000007.1"/>
</dbReference>
<dbReference type="InterPro" id="IPR002035">
    <property type="entry name" value="VWF_A"/>
</dbReference>
<keyword evidence="3 5" id="KW-1133">Transmembrane helix</keyword>
<dbReference type="STRING" id="421531.IX38_09925"/>
<reference evidence="7 8" key="1">
    <citation type="submission" date="2014-07" db="EMBL/GenBank/DDBJ databases">
        <title>Genome of Chryseobacterium luteum DSM 18605.</title>
        <authorList>
            <person name="Stropko S.J."/>
            <person name="Pipes S.E."/>
            <person name="Newman J.D."/>
        </authorList>
    </citation>
    <scope>NUCLEOTIDE SEQUENCE [LARGE SCALE GENOMIC DNA]</scope>
    <source>
        <strain evidence="7 8">DSM 18605</strain>
    </source>
</reference>
<evidence type="ECO:0000256" key="1">
    <source>
        <dbReference type="ARBA" id="ARBA00022475"/>
    </source>
</evidence>
<dbReference type="Proteomes" id="UP000028703">
    <property type="component" value="Unassembled WGS sequence"/>
</dbReference>
<dbReference type="OrthoDB" id="6206554at2"/>
<gene>
    <name evidence="7" type="ORF">IX38_09925</name>
</gene>
<evidence type="ECO:0000259" key="6">
    <source>
        <dbReference type="PROSITE" id="PS50234"/>
    </source>
</evidence>
<dbReference type="Gene3D" id="3.40.50.410">
    <property type="entry name" value="von Willebrand factor, type A domain"/>
    <property type="match status" value="1"/>
</dbReference>
<dbReference type="Pfam" id="PF13519">
    <property type="entry name" value="VWA_2"/>
    <property type="match status" value="1"/>
</dbReference>
<feature type="transmembrane region" description="Helical" evidence="5">
    <location>
        <begin position="6"/>
        <end position="28"/>
    </location>
</feature>
<evidence type="ECO:0000256" key="3">
    <source>
        <dbReference type="ARBA" id="ARBA00022989"/>
    </source>
</evidence>
<dbReference type="InterPro" id="IPR036465">
    <property type="entry name" value="vWFA_dom_sf"/>
</dbReference>
<keyword evidence="1" id="KW-1003">Cell membrane</keyword>
<dbReference type="PANTHER" id="PTHR22550:SF5">
    <property type="entry name" value="LEUCINE ZIPPER PROTEIN 4"/>
    <property type="match status" value="1"/>
</dbReference>
<dbReference type="AlphaFoldDB" id="A0A085ZH17"/>
<evidence type="ECO:0000313" key="8">
    <source>
        <dbReference type="Proteomes" id="UP000028703"/>
    </source>
</evidence>
<dbReference type="SUPFAM" id="SSF53300">
    <property type="entry name" value="vWA-like"/>
    <property type="match status" value="1"/>
</dbReference>
<dbReference type="PROSITE" id="PS50234">
    <property type="entry name" value="VWFA"/>
    <property type="match status" value="1"/>
</dbReference>
<name>A0A085ZH17_9FLAO</name>
<dbReference type="InterPro" id="IPR050768">
    <property type="entry name" value="UPF0353/GerABKA_families"/>
</dbReference>
<evidence type="ECO:0000256" key="4">
    <source>
        <dbReference type="ARBA" id="ARBA00023136"/>
    </source>
</evidence>
<feature type="transmembrane region" description="Helical" evidence="5">
    <location>
        <begin position="309"/>
        <end position="327"/>
    </location>
</feature>
<keyword evidence="2 5" id="KW-0812">Transmembrane</keyword>
<dbReference type="eggNOG" id="COG2304">
    <property type="taxonomic scope" value="Bacteria"/>
</dbReference>